<feature type="transmembrane region" description="Helical" evidence="1">
    <location>
        <begin position="319"/>
        <end position="344"/>
    </location>
</feature>
<feature type="transmembrane region" description="Helical" evidence="1">
    <location>
        <begin position="92"/>
        <end position="110"/>
    </location>
</feature>
<accession>A0A9D1LTQ6</accession>
<sequence>MILLLFTVCTPVFAEEAPSLEGEDLFNSTAEEIVSGEFTLNPVELIQRGLKRLFYEITQNRDVLVSMIVIAAVSGVLNVMQSSLGDSGVSETAFFACFTLMTAAVVRVFSLTLGYGVEVIHTLSDFITKLSPLFALLLVSSGSVVSASVFNPVLSAAVYVITVVVDNCIVPLVYLGAVLGIVNNISDKVQITKFNTLIRSLAKWILTAVLTIFTSITAIYGFSAPVLDGVKMKAVKFAVGSLVPVVGGLLSDTVETVLSGTQLLKNAAGVAGMVTICSITLIPILKIGVMILMLRLAAAAIEPLTDKRMTDMISDITSSVVTIFAMTVTVAMLFIICIGIIVGATGV</sequence>
<keyword evidence="1" id="KW-0472">Membrane</keyword>
<keyword evidence="1" id="KW-1133">Transmembrane helix</keyword>
<organism evidence="2 3">
    <name type="scientific">Candidatus Avimonoglobus intestinipullorum</name>
    <dbReference type="NCBI Taxonomy" id="2840699"/>
    <lineage>
        <taxon>Bacteria</taxon>
        <taxon>Bacillati</taxon>
        <taxon>Bacillota</taxon>
        <taxon>Clostridia</taxon>
        <taxon>Eubacteriales</taxon>
        <taxon>Candidatus Avimonoglobus</taxon>
    </lineage>
</organism>
<evidence type="ECO:0000313" key="2">
    <source>
        <dbReference type="EMBL" id="HIU47816.1"/>
    </source>
</evidence>
<protein>
    <submittedName>
        <fullName evidence="2">Stage III sporulation protein AE</fullName>
    </submittedName>
</protein>
<feature type="transmembrane region" description="Helical" evidence="1">
    <location>
        <begin position="157"/>
        <end position="181"/>
    </location>
</feature>
<name>A0A9D1LTQ6_9FIRM</name>
<dbReference type="EMBL" id="DVND01000012">
    <property type="protein sequence ID" value="HIU47816.1"/>
    <property type="molecule type" value="Genomic_DNA"/>
</dbReference>
<dbReference type="InterPro" id="IPR014194">
    <property type="entry name" value="Spore_III_AE"/>
</dbReference>
<feature type="transmembrane region" description="Helical" evidence="1">
    <location>
        <begin position="201"/>
        <end position="222"/>
    </location>
</feature>
<feature type="transmembrane region" description="Helical" evidence="1">
    <location>
        <begin position="234"/>
        <end position="250"/>
    </location>
</feature>
<evidence type="ECO:0000313" key="3">
    <source>
        <dbReference type="Proteomes" id="UP000824111"/>
    </source>
</evidence>
<gene>
    <name evidence="2" type="ORF">IAB04_00470</name>
</gene>
<evidence type="ECO:0000256" key="1">
    <source>
        <dbReference type="SAM" id="Phobius"/>
    </source>
</evidence>
<feature type="transmembrane region" description="Helical" evidence="1">
    <location>
        <begin position="130"/>
        <end position="150"/>
    </location>
</feature>
<comment type="caution">
    <text evidence="2">The sequence shown here is derived from an EMBL/GenBank/DDBJ whole genome shotgun (WGS) entry which is preliminary data.</text>
</comment>
<proteinExistence type="predicted"/>
<feature type="transmembrane region" description="Helical" evidence="1">
    <location>
        <begin position="63"/>
        <end position="80"/>
    </location>
</feature>
<dbReference type="AlphaFoldDB" id="A0A9D1LTQ6"/>
<dbReference type="Pfam" id="PF09546">
    <property type="entry name" value="Spore_III_AE"/>
    <property type="match status" value="1"/>
</dbReference>
<dbReference type="Proteomes" id="UP000824111">
    <property type="component" value="Unassembled WGS sequence"/>
</dbReference>
<reference evidence="2" key="1">
    <citation type="submission" date="2020-10" db="EMBL/GenBank/DDBJ databases">
        <authorList>
            <person name="Gilroy R."/>
        </authorList>
    </citation>
    <scope>NUCLEOTIDE SEQUENCE</scope>
    <source>
        <strain evidence="2">ChiSjej4B22-9803</strain>
    </source>
</reference>
<keyword evidence="1" id="KW-0812">Transmembrane</keyword>
<feature type="transmembrane region" description="Helical" evidence="1">
    <location>
        <begin position="270"/>
        <end position="298"/>
    </location>
</feature>
<reference evidence="2" key="2">
    <citation type="journal article" date="2021" name="PeerJ">
        <title>Extensive microbial diversity within the chicken gut microbiome revealed by metagenomics and culture.</title>
        <authorList>
            <person name="Gilroy R."/>
            <person name="Ravi A."/>
            <person name="Getino M."/>
            <person name="Pursley I."/>
            <person name="Horton D.L."/>
            <person name="Alikhan N.F."/>
            <person name="Baker D."/>
            <person name="Gharbi K."/>
            <person name="Hall N."/>
            <person name="Watson M."/>
            <person name="Adriaenssens E.M."/>
            <person name="Foster-Nyarko E."/>
            <person name="Jarju S."/>
            <person name="Secka A."/>
            <person name="Antonio M."/>
            <person name="Oren A."/>
            <person name="Chaudhuri R.R."/>
            <person name="La Ragione R."/>
            <person name="Hildebrand F."/>
            <person name="Pallen M.J."/>
        </authorList>
    </citation>
    <scope>NUCLEOTIDE SEQUENCE</scope>
    <source>
        <strain evidence="2">ChiSjej4B22-9803</strain>
    </source>
</reference>